<dbReference type="AlphaFoldDB" id="A0A5B7HXH5"/>
<sequence>MRASRRSFKPITKELPTPWTQKDVVAEWPRKVTCTSEVWPTMGILPVMLAAPPLSTRRTSIPSWSAWLRDMKQQVAPVSSRAVMGCPLIVQPTCKPFVREGVDGGCSSPNSKVGKTRLQASTHLWRSRASMPRMGMAGDITTSAGCSYRPNWHWSGSRTLPWMTCGSSRDKSSEYKGSKWCTRPIDEISKDNETLLKHSAASELCHDPNE</sequence>
<evidence type="ECO:0000313" key="1">
    <source>
        <dbReference type="EMBL" id="MPC77180.1"/>
    </source>
</evidence>
<proteinExistence type="predicted"/>
<name>A0A5B7HXH5_PORTR</name>
<dbReference type="Proteomes" id="UP000324222">
    <property type="component" value="Unassembled WGS sequence"/>
</dbReference>
<protein>
    <submittedName>
        <fullName evidence="1">Uncharacterized protein</fullName>
    </submittedName>
</protein>
<comment type="caution">
    <text evidence="1">The sequence shown here is derived from an EMBL/GenBank/DDBJ whole genome shotgun (WGS) entry which is preliminary data.</text>
</comment>
<gene>
    <name evidence="1" type="ORF">E2C01_071628</name>
</gene>
<reference evidence="1 2" key="1">
    <citation type="submission" date="2019-05" db="EMBL/GenBank/DDBJ databases">
        <title>Another draft genome of Portunus trituberculatus and its Hox gene families provides insights of decapod evolution.</title>
        <authorList>
            <person name="Jeong J.-H."/>
            <person name="Song I."/>
            <person name="Kim S."/>
            <person name="Choi T."/>
            <person name="Kim D."/>
            <person name="Ryu S."/>
            <person name="Kim W."/>
        </authorList>
    </citation>
    <scope>NUCLEOTIDE SEQUENCE [LARGE SCALE GENOMIC DNA]</scope>
    <source>
        <tissue evidence="1">Muscle</tissue>
    </source>
</reference>
<dbReference type="EMBL" id="VSRR010045210">
    <property type="protein sequence ID" value="MPC77180.1"/>
    <property type="molecule type" value="Genomic_DNA"/>
</dbReference>
<keyword evidence="2" id="KW-1185">Reference proteome</keyword>
<evidence type="ECO:0000313" key="2">
    <source>
        <dbReference type="Proteomes" id="UP000324222"/>
    </source>
</evidence>
<organism evidence="1 2">
    <name type="scientific">Portunus trituberculatus</name>
    <name type="common">Swimming crab</name>
    <name type="synonym">Neptunus trituberculatus</name>
    <dbReference type="NCBI Taxonomy" id="210409"/>
    <lineage>
        <taxon>Eukaryota</taxon>
        <taxon>Metazoa</taxon>
        <taxon>Ecdysozoa</taxon>
        <taxon>Arthropoda</taxon>
        <taxon>Crustacea</taxon>
        <taxon>Multicrustacea</taxon>
        <taxon>Malacostraca</taxon>
        <taxon>Eumalacostraca</taxon>
        <taxon>Eucarida</taxon>
        <taxon>Decapoda</taxon>
        <taxon>Pleocyemata</taxon>
        <taxon>Brachyura</taxon>
        <taxon>Eubrachyura</taxon>
        <taxon>Portunoidea</taxon>
        <taxon>Portunidae</taxon>
        <taxon>Portuninae</taxon>
        <taxon>Portunus</taxon>
    </lineage>
</organism>
<accession>A0A5B7HXH5</accession>